<gene>
    <name evidence="2" type="ORF">AVEN_23607_1</name>
</gene>
<dbReference type="OrthoDB" id="8055275at2759"/>
<accession>A0A4Y2BHL4</accession>
<dbReference type="Proteomes" id="UP000499080">
    <property type="component" value="Unassembled WGS sequence"/>
</dbReference>
<name>A0A4Y2BHL4_ARAVE</name>
<feature type="compositionally biased region" description="Polar residues" evidence="1">
    <location>
        <begin position="119"/>
        <end position="128"/>
    </location>
</feature>
<evidence type="ECO:0000313" key="3">
    <source>
        <dbReference type="Proteomes" id="UP000499080"/>
    </source>
</evidence>
<sequence>MYNYWRKLQKSACRRSETQEENERNFILDLKNLFDIAHANALEIIKIEENRKFLLSQREPGRRGYLMGINMKLAKREERVLLRVIEQENRHAKAHHSSEIDDNFMDSSEESSGTEDISDQPGPSSNIAQSSLEENINAQIELRMGIVCGRKCFLTPKSVLDRFHISQRSAVFILEAVAESLGHNIDELAINRNTIQRYREDFRKTKATRIKELFQENEPSFVCVHWDSKLLPALNARDLKSERLPIIVTYKDEEKLLGVPKLENSSGKEQAMAVWNALKDWGLEDKAQILCSDTTSSNTGRINSAIRFPELYADREMTYFPCRHHIYELVLKHICFRV</sequence>
<proteinExistence type="predicted"/>
<evidence type="ECO:0000256" key="1">
    <source>
        <dbReference type="SAM" id="MobiDB-lite"/>
    </source>
</evidence>
<keyword evidence="3" id="KW-1185">Reference proteome</keyword>
<protein>
    <submittedName>
        <fullName evidence="2">Uncharacterized protein</fullName>
    </submittedName>
</protein>
<feature type="compositionally biased region" description="Acidic residues" evidence="1">
    <location>
        <begin position="100"/>
        <end position="118"/>
    </location>
</feature>
<feature type="region of interest" description="Disordered" evidence="1">
    <location>
        <begin position="92"/>
        <end position="128"/>
    </location>
</feature>
<comment type="caution">
    <text evidence="2">The sequence shown here is derived from an EMBL/GenBank/DDBJ whole genome shotgun (WGS) entry which is preliminary data.</text>
</comment>
<evidence type="ECO:0000313" key="2">
    <source>
        <dbReference type="EMBL" id="GBL91538.1"/>
    </source>
</evidence>
<dbReference type="EMBL" id="BGPR01000080">
    <property type="protein sequence ID" value="GBL91538.1"/>
    <property type="molecule type" value="Genomic_DNA"/>
</dbReference>
<organism evidence="2 3">
    <name type="scientific">Araneus ventricosus</name>
    <name type="common">Orbweaver spider</name>
    <name type="synonym">Epeira ventricosa</name>
    <dbReference type="NCBI Taxonomy" id="182803"/>
    <lineage>
        <taxon>Eukaryota</taxon>
        <taxon>Metazoa</taxon>
        <taxon>Ecdysozoa</taxon>
        <taxon>Arthropoda</taxon>
        <taxon>Chelicerata</taxon>
        <taxon>Arachnida</taxon>
        <taxon>Araneae</taxon>
        <taxon>Araneomorphae</taxon>
        <taxon>Entelegynae</taxon>
        <taxon>Araneoidea</taxon>
        <taxon>Araneidae</taxon>
        <taxon>Araneus</taxon>
    </lineage>
</organism>
<reference evidence="2 3" key="1">
    <citation type="journal article" date="2019" name="Sci. Rep.">
        <title>Orb-weaving spider Araneus ventricosus genome elucidates the spidroin gene catalogue.</title>
        <authorList>
            <person name="Kono N."/>
            <person name="Nakamura H."/>
            <person name="Ohtoshi R."/>
            <person name="Moran D.A.P."/>
            <person name="Shinohara A."/>
            <person name="Yoshida Y."/>
            <person name="Fujiwara M."/>
            <person name="Mori M."/>
            <person name="Tomita M."/>
            <person name="Arakawa K."/>
        </authorList>
    </citation>
    <scope>NUCLEOTIDE SEQUENCE [LARGE SCALE GENOMIC DNA]</scope>
</reference>
<dbReference type="AlphaFoldDB" id="A0A4Y2BHL4"/>